<keyword evidence="3" id="KW-1185">Reference proteome</keyword>
<evidence type="ECO:0008006" key="4">
    <source>
        <dbReference type="Google" id="ProtNLM"/>
    </source>
</evidence>
<feature type="transmembrane region" description="Helical" evidence="1">
    <location>
        <begin position="6"/>
        <end position="26"/>
    </location>
</feature>
<evidence type="ECO:0000313" key="2">
    <source>
        <dbReference type="EMBL" id="MDC7682588.1"/>
    </source>
</evidence>
<organism evidence="2 3">
    <name type="scientific">Asticcacaulis aquaticus</name>
    <dbReference type="NCBI Taxonomy" id="2984212"/>
    <lineage>
        <taxon>Bacteria</taxon>
        <taxon>Pseudomonadati</taxon>
        <taxon>Pseudomonadota</taxon>
        <taxon>Alphaproteobacteria</taxon>
        <taxon>Caulobacterales</taxon>
        <taxon>Caulobacteraceae</taxon>
        <taxon>Asticcacaulis</taxon>
    </lineage>
</organism>
<dbReference type="EMBL" id="JAQQKX010000003">
    <property type="protein sequence ID" value="MDC7682588.1"/>
    <property type="molecule type" value="Genomic_DNA"/>
</dbReference>
<name>A0ABT5HR86_9CAUL</name>
<dbReference type="RefSeq" id="WP_272747078.1">
    <property type="nucleotide sequence ID" value="NZ_JAQQKX010000003.1"/>
</dbReference>
<keyword evidence="1" id="KW-0812">Transmembrane</keyword>
<dbReference type="Proteomes" id="UP001214854">
    <property type="component" value="Unassembled WGS sequence"/>
</dbReference>
<evidence type="ECO:0000313" key="3">
    <source>
        <dbReference type="Proteomes" id="UP001214854"/>
    </source>
</evidence>
<comment type="caution">
    <text evidence="2">The sequence shown here is derived from an EMBL/GenBank/DDBJ whole genome shotgun (WGS) entry which is preliminary data.</text>
</comment>
<gene>
    <name evidence="2" type="ORF">PQU92_04835</name>
</gene>
<sequence>MNWDWLALIGVGLAVVFLVAMVRISASRSRKGPPPHPVQVSLTDSGFAVSIERGPPLMIRWLDIQKVTIIMTDEGPWVDDLFFHIIHAGGDLTLPDEAGGMPDFVEKLVKLPGFDMDAYTQAIRSTQNNTFVVCLNTLT</sequence>
<evidence type="ECO:0000256" key="1">
    <source>
        <dbReference type="SAM" id="Phobius"/>
    </source>
</evidence>
<reference evidence="2 3" key="1">
    <citation type="submission" date="2023-01" db="EMBL/GenBank/DDBJ databases">
        <title>Novel species of the genus Asticcacaulis isolated from rivers.</title>
        <authorList>
            <person name="Lu H."/>
        </authorList>
    </citation>
    <scope>NUCLEOTIDE SEQUENCE [LARGE SCALE GENOMIC DNA]</scope>
    <source>
        <strain evidence="2 3">BYS171W</strain>
    </source>
</reference>
<accession>A0ABT5HR86</accession>
<keyword evidence="1" id="KW-0472">Membrane</keyword>
<protein>
    <recommendedName>
        <fullName evidence="4">Cell division protein ZipA</fullName>
    </recommendedName>
</protein>
<proteinExistence type="predicted"/>
<keyword evidence="1" id="KW-1133">Transmembrane helix</keyword>